<keyword evidence="4" id="KW-0413">Isomerase</keyword>
<dbReference type="InterPro" id="IPR037523">
    <property type="entry name" value="VOC_core"/>
</dbReference>
<organism evidence="4 5">
    <name type="scientific">Natrarchaeobius halalkaliphilus</name>
    <dbReference type="NCBI Taxonomy" id="1679091"/>
    <lineage>
        <taxon>Archaea</taxon>
        <taxon>Methanobacteriati</taxon>
        <taxon>Methanobacteriota</taxon>
        <taxon>Stenosarchaea group</taxon>
        <taxon>Halobacteria</taxon>
        <taxon>Halobacteriales</taxon>
        <taxon>Natrialbaceae</taxon>
        <taxon>Natrarchaeobius</taxon>
    </lineage>
</organism>
<dbReference type="Proteomes" id="UP000273828">
    <property type="component" value="Unassembled WGS sequence"/>
</dbReference>
<evidence type="ECO:0000313" key="5">
    <source>
        <dbReference type="Proteomes" id="UP000273828"/>
    </source>
</evidence>
<dbReference type="GO" id="GO:0046872">
    <property type="term" value="F:metal ion binding"/>
    <property type="evidence" value="ECO:0007669"/>
    <property type="project" value="UniProtKB-KW"/>
</dbReference>
<evidence type="ECO:0000256" key="1">
    <source>
        <dbReference type="ARBA" id="ARBA00009308"/>
    </source>
</evidence>
<dbReference type="GO" id="GO:0004493">
    <property type="term" value="F:methylmalonyl-CoA epimerase activity"/>
    <property type="evidence" value="ECO:0007669"/>
    <property type="project" value="UniProtKB-EC"/>
</dbReference>
<dbReference type="InterPro" id="IPR029068">
    <property type="entry name" value="Glyas_Bleomycin-R_OHBP_Dase"/>
</dbReference>
<dbReference type="PROSITE" id="PS51819">
    <property type="entry name" value="VOC"/>
    <property type="match status" value="1"/>
</dbReference>
<dbReference type="NCBIfam" id="TIGR03081">
    <property type="entry name" value="metmalonyl_epim"/>
    <property type="match status" value="1"/>
</dbReference>
<dbReference type="InterPro" id="IPR017515">
    <property type="entry name" value="MeMalonyl-CoA_epimerase"/>
</dbReference>
<comment type="caution">
    <text evidence="4">The sequence shown here is derived from an EMBL/GenBank/DDBJ whole genome shotgun (WGS) entry which is preliminary data.</text>
</comment>
<dbReference type="InterPro" id="IPR051785">
    <property type="entry name" value="MMCE/EMCE_epimerase"/>
</dbReference>
<dbReference type="Gene3D" id="3.10.180.10">
    <property type="entry name" value="2,3-Dihydroxybiphenyl 1,2-Dioxygenase, domain 1"/>
    <property type="match status" value="1"/>
</dbReference>
<evidence type="ECO:0000259" key="3">
    <source>
        <dbReference type="PROSITE" id="PS51819"/>
    </source>
</evidence>
<evidence type="ECO:0000313" key="4">
    <source>
        <dbReference type="EMBL" id="RQG91318.1"/>
    </source>
</evidence>
<dbReference type="AlphaFoldDB" id="A0A3N6LPE2"/>
<reference evidence="4 5" key="1">
    <citation type="submission" date="2018-10" db="EMBL/GenBank/DDBJ databases">
        <title>Natrarchaeobius chitinivorans gen. nov., sp. nov., and Natrarchaeobius haloalkaliphilus sp. nov., alkaliphilic, chitin-utilizing haloarchaea from hypersaline alkaline lakes.</title>
        <authorList>
            <person name="Sorokin D.Y."/>
            <person name="Elcheninov A.G."/>
            <person name="Kostrikina N.A."/>
            <person name="Bale N.J."/>
            <person name="Sinninghe Damste J.S."/>
            <person name="Khijniak T.V."/>
            <person name="Kublanov I.V."/>
            <person name="Toshchakov S.V."/>
        </authorList>
    </citation>
    <scope>NUCLEOTIDE SEQUENCE [LARGE SCALE GENOMIC DNA]</scope>
    <source>
        <strain evidence="4 5">AArcht-Sl</strain>
    </source>
</reference>
<dbReference type="OrthoDB" id="6161at2157"/>
<proteinExistence type="inferred from homology"/>
<dbReference type="PANTHER" id="PTHR43048">
    <property type="entry name" value="METHYLMALONYL-COA EPIMERASE"/>
    <property type="match status" value="1"/>
</dbReference>
<gene>
    <name evidence="4" type="primary">mce</name>
    <name evidence="4" type="ORF">EA462_04870</name>
</gene>
<evidence type="ECO:0000256" key="2">
    <source>
        <dbReference type="ARBA" id="ARBA00022723"/>
    </source>
</evidence>
<sequence>MHFDHAGIATEDARELAELYETLFGLEAIHEEEFDGMRIVFLECDGGYFELLEPLEEGPIAKYIETNGPGIHHVAFATEDIAGALESVREHDVRVLDERPRPGAWGHTVAFLHPSDTGGVLFEFVEH</sequence>
<accession>A0A3N6LPE2</accession>
<dbReference type="Pfam" id="PF13669">
    <property type="entry name" value="Glyoxalase_4"/>
    <property type="match status" value="1"/>
</dbReference>
<name>A0A3N6LPE2_9EURY</name>
<keyword evidence="5" id="KW-1185">Reference proteome</keyword>
<dbReference type="CDD" id="cd07249">
    <property type="entry name" value="MMCE"/>
    <property type="match status" value="1"/>
</dbReference>
<dbReference type="RefSeq" id="WP_124177445.1">
    <property type="nucleotide sequence ID" value="NZ_REFY01000002.1"/>
</dbReference>
<dbReference type="GO" id="GO:0046491">
    <property type="term" value="P:L-methylmalonyl-CoA metabolic process"/>
    <property type="evidence" value="ECO:0007669"/>
    <property type="project" value="TreeGrafter"/>
</dbReference>
<keyword evidence="2" id="KW-0479">Metal-binding</keyword>
<dbReference type="EC" id="5.1.99.1" evidence="4"/>
<feature type="domain" description="VOC" evidence="3">
    <location>
        <begin position="2"/>
        <end position="127"/>
    </location>
</feature>
<dbReference type="SUPFAM" id="SSF54593">
    <property type="entry name" value="Glyoxalase/Bleomycin resistance protein/Dihydroxybiphenyl dioxygenase"/>
    <property type="match status" value="1"/>
</dbReference>
<dbReference type="EMBL" id="REFY01000002">
    <property type="protein sequence ID" value="RQG91318.1"/>
    <property type="molecule type" value="Genomic_DNA"/>
</dbReference>
<protein>
    <submittedName>
        <fullName evidence="4">Methylmalonyl-CoA epimerase</fullName>
        <ecNumber evidence="4">5.1.99.1</ecNumber>
    </submittedName>
</protein>
<dbReference type="PANTHER" id="PTHR43048:SF3">
    <property type="entry name" value="METHYLMALONYL-COA EPIMERASE, MITOCHONDRIAL"/>
    <property type="match status" value="1"/>
</dbReference>
<comment type="similarity">
    <text evidence="1">Belongs to the methylmalonyl-CoA epimerase family.</text>
</comment>